<dbReference type="FunFam" id="1.20.1230.10:FF:000004">
    <property type="entry name" value="1-phosphatidylinositol 4,5-bisphosphate phosphodiesterase"/>
    <property type="match status" value="1"/>
</dbReference>
<evidence type="ECO:0000256" key="2">
    <source>
        <dbReference type="SAM" id="MobiDB-lite"/>
    </source>
</evidence>
<feature type="coiled-coil region" evidence="1">
    <location>
        <begin position="105"/>
        <end position="169"/>
    </location>
</feature>
<dbReference type="Gene3D" id="1.20.1230.10">
    <property type="entry name" value="Phospholipase C beta, distal C-terminal domain"/>
    <property type="match status" value="1"/>
</dbReference>
<organism evidence="4 5">
    <name type="scientific">Rousettus aegyptiacus</name>
    <name type="common">Egyptian fruit bat</name>
    <name type="synonym">Pteropus aegyptiacus</name>
    <dbReference type="NCBI Taxonomy" id="9407"/>
    <lineage>
        <taxon>Eukaryota</taxon>
        <taxon>Metazoa</taxon>
        <taxon>Chordata</taxon>
        <taxon>Craniata</taxon>
        <taxon>Vertebrata</taxon>
        <taxon>Euteleostomi</taxon>
        <taxon>Mammalia</taxon>
        <taxon>Eutheria</taxon>
        <taxon>Laurasiatheria</taxon>
        <taxon>Chiroptera</taxon>
        <taxon>Yinpterochiroptera</taxon>
        <taxon>Pteropodoidea</taxon>
        <taxon>Pteropodidae</taxon>
        <taxon>Rousettinae</taxon>
        <taxon>Rousettus</taxon>
    </lineage>
</organism>
<dbReference type="InterPro" id="IPR042531">
    <property type="entry name" value="PLC-beta_C_sf"/>
</dbReference>
<evidence type="ECO:0000313" key="5">
    <source>
        <dbReference type="Proteomes" id="UP000593571"/>
    </source>
</evidence>
<dbReference type="GO" id="GO:0004435">
    <property type="term" value="F:phosphatidylinositol-4,5-bisphosphate phospholipase C activity"/>
    <property type="evidence" value="ECO:0007669"/>
    <property type="project" value="InterPro"/>
</dbReference>
<dbReference type="EMBL" id="JACASE010000003">
    <property type="protein sequence ID" value="KAF6486543.1"/>
    <property type="molecule type" value="Genomic_DNA"/>
</dbReference>
<keyword evidence="1" id="KW-0175">Coiled coil</keyword>
<evidence type="ECO:0000259" key="3">
    <source>
        <dbReference type="Pfam" id="PF08703"/>
    </source>
</evidence>
<evidence type="ECO:0000256" key="1">
    <source>
        <dbReference type="SAM" id="Coils"/>
    </source>
</evidence>
<accession>A0A7J8IPL9</accession>
<feature type="region of interest" description="Disordered" evidence="2">
    <location>
        <begin position="177"/>
        <end position="205"/>
    </location>
</feature>
<dbReference type="Pfam" id="PF08703">
    <property type="entry name" value="PLC-beta_C"/>
    <property type="match status" value="1"/>
</dbReference>
<dbReference type="AlphaFoldDB" id="A0A7J8IPL9"/>
<dbReference type="Proteomes" id="UP000593571">
    <property type="component" value="Unassembled WGS sequence"/>
</dbReference>
<feature type="domain" description="Phospholipase C-beta C-terminal" evidence="3">
    <location>
        <begin position="2"/>
        <end position="178"/>
    </location>
</feature>
<gene>
    <name evidence="4" type="ORF">HJG63_015429</name>
</gene>
<reference evidence="4 5" key="1">
    <citation type="journal article" date="2020" name="Nature">
        <title>Six reference-quality genomes reveal evolution of bat adaptations.</title>
        <authorList>
            <person name="Jebb D."/>
            <person name="Huang Z."/>
            <person name="Pippel M."/>
            <person name="Hughes G.M."/>
            <person name="Lavrichenko K."/>
            <person name="Devanna P."/>
            <person name="Winkler S."/>
            <person name="Jermiin L.S."/>
            <person name="Skirmuntt E.C."/>
            <person name="Katzourakis A."/>
            <person name="Burkitt-Gray L."/>
            <person name="Ray D.A."/>
            <person name="Sullivan K.A.M."/>
            <person name="Roscito J.G."/>
            <person name="Kirilenko B.M."/>
            <person name="Davalos L.M."/>
            <person name="Corthals A.P."/>
            <person name="Power M.L."/>
            <person name="Jones G."/>
            <person name="Ransome R.D."/>
            <person name="Dechmann D.K.N."/>
            <person name="Locatelli A.G."/>
            <person name="Puechmaille S.J."/>
            <person name="Fedrigo O."/>
            <person name="Jarvis E.D."/>
            <person name="Hiller M."/>
            <person name="Vernes S.C."/>
            <person name="Myers E.W."/>
            <person name="Teeling E.C."/>
        </authorList>
    </citation>
    <scope>NUCLEOTIDE SEQUENCE [LARGE SCALE GENOMIC DNA]</scope>
    <source>
        <strain evidence="4">MRouAeg1</strain>
        <tissue evidence="4">Muscle</tissue>
    </source>
</reference>
<evidence type="ECO:0000313" key="4">
    <source>
        <dbReference type="EMBL" id="KAF6486543.1"/>
    </source>
</evidence>
<keyword evidence="5" id="KW-1185">Reference proteome</keyword>
<dbReference type="InterPro" id="IPR014815">
    <property type="entry name" value="PLC-beta_C"/>
</dbReference>
<name>A0A7J8IPL9_ROUAE</name>
<dbReference type="GO" id="GO:0005509">
    <property type="term" value="F:calcium ion binding"/>
    <property type="evidence" value="ECO:0007669"/>
    <property type="project" value="InterPro"/>
</dbReference>
<dbReference type="SUPFAM" id="SSF69989">
    <property type="entry name" value="C-terminal domain of PLC-beta"/>
    <property type="match status" value="1"/>
</dbReference>
<dbReference type="GO" id="GO:0016042">
    <property type="term" value="P:lipid catabolic process"/>
    <property type="evidence" value="ECO:0007669"/>
    <property type="project" value="InterPro"/>
</dbReference>
<comment type="caution">
    <text evidence="4">The sequence shown here is derived from an EMBL/GenBank/DDBJ whole genome shotgun (WGS) entry which is preliminary data.</text>
</comment>
<feature type="coiled-coil region" evidence="1">
    <location>
        <begin position="28"/>
        <end position="55"/>
    </location>
</feature>
<protein>
    <submittedName>
        <fullName evidence="4">Phospholipase C beta 2</fullName>
    </submittedName>
</protein>
<proteinExistence type="predicted"/>
<sequence length="205" mass="23849">MDLRVRELRDRLELELLQQGEEQYECVLKRKEQHVAEQITKMMELAREKQAAELKTLKETSESDTKEVKKKLEAKRLERIQAMIKVTTDKMAQERLKREINNSHIQEVVQVIKQMTESLERHQEKLEEKQAACLEQIREMEKQFQQEALTEYEARMKGLEAEVKESVKTCLRACFPSEAEDKPESPCGASGELCEQDPLTAKGDA</sequence>